<name>A0A9W8YU06_9PEZI</name>
<dbReference type="Pfam" id="PF24855">
    <property type="entry name" value="DUF7729"/>
    <property type="match status" value="1"/>
</dbReference>
<dbReference type="OrthoDB" id="2564812at2759"/>
<evidence type="ECO:0000259" key="1">
    <source>
        <dbReference type="Pfam" id="PF24855"/>
    </source>
</evidence>
<sequence length="218" mass="23018">MIDAEDFQTCYPISLLLQGSNSFFEAEKSLVSISRVLDNACAANVTGCANYLANVASNLTKTENCGDDYDAGNPTVTEAYLGLISYQVVYSATCLKDDTSQSYCFGDAVTNTTNASQTYFYFLPLNSSLPGGVVPLCGTCLQDTMSIYHVATANRKQPIADTYASAAEMVDELCGADFANTTLAEAITTSGAFSTISQGPSMALLLTTLLAIAVNSLI</sequence>
<keyword evidence="3" id="KW-1185">Reference proteome</keyword>
<evidence type="ECO:0000313" key="2">
    <source>
        <dbReference type="EMBL" id="KAJ4391618.1"/>
    </source>
</evidence>
<dbReference type="PANTHER" id="PTHR39460">
    <property type="entry name" value="EXPRESSED PROTEIN"/>
    <property type="match status" value="1"/>
</dbReference>
<evidence type="ECO:0000313" key="3">
    <source>
        <dbReference type="Proteomes" id="UP001140453"/>
    </source>
</evidence>
<dbReference type="EMBL" id="JAPEVB010000003">
    <property type="protein sequence ID" value="KAJ4391618.1"/>
    <property type="molecule type" value="Genomic_DNA"/>
</dbReference>
<feature type="domain" description="DUF7729" evidence="1">
    <location>
        <begin position="1"/>
        <end position="182"/>
    </location>
</feature>
<gene>
    <name evidence="2" type="ORF">N0V93_005237</name>
</gene>
<dbReference type="AlphaFoldDB" id="A0A9W8YU06"/>
<dbReference type="InterPro" id="IPR056146">
    <property type="entry name" value="DUF7729"/>
</dbReference>
<proteinExistence type="predicted"/>
<accession>A0A9W8YU06</accession>
<comment type="caution">
    <text evidence="2">The sequence shown here is derived from an EMBL/GenBank/DDBJ whole genome shotgun (WGS) entry which is preliminary data.</text>
</comment>
<reference evidence="2" key="1">
    <citation type="submission" date="2022-10" db="EMBL/GenBank/DDBJ databases">
        <title>Tapping the CABI collections for fungal endophytes: first genome assemblies for Collariella, Neodidymelliopsis, Ascochyta clinopodiicola, Didymella pomorum, Didymosphaeria variabile, Neocosmospora piperis and Neocucurbitaria cava.</title>
        <authorList>
            <person name="Hill R."/>
        </authorList>
    </citation>
    <scope>NUCLEOTIDE SEQUENCE</scope>
    <source>
        <strain evidence="2">IMI 355082</strain>
    </source>
</reference>
<dbReference type="PANTHER" id="PTHR39460:SF1">
    <property type="entry name" value="C6 TRANSCRIPTION FACTOR"/>
    <property type="match status" value="1"/>
</dbReference>
<organism evidence="2 3">
    <name type="scientific">Gnomoniopsis smithogilvyi</name>
    <dbReference type="NCBI Taxonomy" id="1191159"/>
    <lineage>
        <taxon>Eukaryota</taxon>
        <taxon>Fungi</taxon>
        <taxon>Dikarya</taxon>
        <taxon>Ascomycota</taxon>
        <taxon>Pezizomycotina</taxon>
        <taxon>Sordariomycetes</taxon>
        <taxon>Sordariomycetidae</taxon>
        <taxon>Diaporthales</taxon>
        <taxon>Gnomoniaceae</taxon>
        <taxon>Gnomoniopsis</taxon>
    </lineage>
</organism>
<dbReference type="Proteomes" id="UP001140453">
    <property type="component" value="Unassembled WGS sequence"/>
</dbReference>
<protein>
    <recommendedName>
        <fullName evidence="1">DUF7729 domain-containing protein</fullName>
    </recommendedName>
</protein>